<gene>
    <name evidence="2" type="ORF">ACF05T_05295</name>
</gene>
<evidence type="ECO:0000313" key="3">
    <source>
        <dbReference type="Proteomes" id="UP001603013"/>
    </source>
</evidence>
<dbReference type="SUPFAM" id="SSF53756">
    <property type="entry name" value="UDP-Glycosyltransferase/glycogen phosphorylase"/>
    <property type="match status" value="1"/>
</dbReference>
<accession>A0ABW6Y6S8</accession>
<dbReference type="RefSeq" id="WP_391933190.1">
    <property type="nucleotide sequence ID" value="NZ_JBIBSM010000002.1"/>
</dbReference>
<sequence length="419" mass="45842">MKLLFVAPVVGTHGEVTTGLGLARLLAPAGITAHFVVDTHNAPQLEAAGVPGALIDASMGVGVRKVVEDVVRAERPDVVVLSDYLSYWLMMHRVYRTDPWFVERLGVPVIPLDLYEWENTDFRIDHFGLDLEVDRRILDMPVQLRPAPWARPDPGHGSRALTYPFMRPLPRPTAEARRTVRSSLGLRDGERLLSLSVSGWQRYAQTVEDPTTRGLAHRVPERVAAVLRRLPPTTRFLVVGPDLDGLEGLPAERTHRVSACPPDRYQELLDASDAVLSLHVPASALVRSVFSDLPAVYIGHSGPPADGPVGPVGPDGPGRPGRPGRPDGLVGPDTLAPYSMWPLRWNSVIRPLLTDNPLSETFRRTELLDAEGTVAALDAVLHDPAERTRLAEGRARYLAALDALPPVPEIFAEAVRRLG</sequence>
<dbReference type="InterPro" id="IPR045945">
    <property type="entry name" value="DUF6365"/>
</dbReference>
<comment type="caution">
    <text evidence="2">The sequence shown here is derived from an EMBL/GenBank/DDBJ whole genome shotgun (WGS) entry which is preliminary data.</text>
</comment>
<name>A0ABW6Y6S8_9ACTN</name>
<reference evidence="2 3" key="1">
    <citation type="submission" date="2024-10" db="EMBL/GenBank/DDBJ databases">
        <title>The Natural Products Discovery Center: Release of the First 8490 Sequenced Strains for Exploring Actinobacteria Biosynthetic Diversity.</title>
        <authorList>
            <person name="Kalkreuter E."/>
            <person name="Kautsar S.A."/>
            <person name="Yang D."/>
            <person name="Bader C.D."/>
            <person name="Teijaro C.N."/>
            <person name="Fluegel L."/>
            <person name="Davis C.M."/>
            <person name="Simpson J.R."/>
            <person name="Lauterbach L."/>
            <person name="Steele A.D."/>
            <person name="Gui C."/>
            <person name="Meng S."/>
            <person name="Li G."/>
            <person name="Viehrig K."/>
            <person name="Ye F."/>
            <person name="Su P."/>
            <person name="Kiefer A.F."/>
            <person name="Nichols A."/>
            <person name="Cepeda A.J."/>
            <person name="Yan W."/>
            <person name="Fan B."/>
            <person name="Jiang Y."/>
            <person name="Adhikari A."/>
            <person name="Zheng C.-J."/>
            <person name="Schuster L."/>
            <person name="Cowan T.M."/>
            <person name="Smanski M.J."/>
            <person name="Chevrette M.G."/>
            <person name="De Carvalho L.P.S."/>
            <person name="Shen B."/>
        </authorList>
    </citation>
    <scope>NUCLEOTIDE SEQUENCE [LARGE SCALE GENOMIC DNA]</scope>
    <source>
        <strain evidence="2 3">NPDC015755</strain>
    </source>
</reference>
<feature type="region of interest" description="Disordered" evidence="1">
    <location>
        <begin position="301"/>
        <end position="330"/>
    </location>
</feature>
<protein>
    <submittedName>
        <fullName evidence="2">DUF6365 family protein</fullName>
    </submittedName>
</protein>
<dbReference type="Proteomes" id="UP001603013">
    <property type="component" value="Unassembled WGS sequence"/>
</dbReference>
<evidence type="ECO:0000256" key="1">
    <source>
        <dbReference type="SAM" id="MobiDB-lite"/>
    </source>
</evidence>
<dbReference type="EMBL" id="JBIBSM010000002">
    <property type="protein sequence ID" value="MFF8275526.1"/>
    <property type="molecule type" value="Genomic_DNA"/>
</dbReference>
<evidence type="ECO:0000313" key="2">
    <source>
        <dbReference type="EMBL" id="MFF8275526.1"/>
    </source>
</evidence>
<organism evidence="2 3">
    <name type="scientific">Streptomyces lateritius</name>
    <dbReference type="NCBI Taxonomy" id="67313"/>
    <lineage>
        <taxon>Bacteria</taxon>
        <taxon>Bacillati</taxon>
        <taxon>Actinomycetota</taxon>
        <taxon>Actinomycetes</taxon>
        <taxon>Kitasatosporales</taxon>
        <taxon>Streptomycetaceae</taxon>
        <taxon>Streptomyces</taxon>
    </lineage>
</organism>
<proteinExistence type="predicted"/>
<keyword evidence="3" id="KW-1185">Reference proteome</keyword>
<dbReference type="Pfam" id="PF19892">
    <property type="entry name" value="DUF6365"/>
    <property type="match status" value="1"/>
</dbReference>